<proteinExistence type="predicted"/>
<sequence>MGYERTKREYDLRAMNRVSESEYESRMVVWDNLALSAGTEGGAGGFIDTVFSKLQQNLKDSNRELSIDYSEFVTMANEEVNYIRVNVADKKVQAFWYATILLMLCGSIVLCI</sequence>
<evidence type="ECO:0000313" key="3">
    <source>
        <dbReference type="Proteomes" id="UP001570417"/>
    </source>
</evidence>
<dbReference type="EMBL" id="JBFRUW010000006">
    <property type="protein sequence ID" value="MFA0567515.1"/>
    <property type="molecule type" value="Genomic_DNA"/>
</dbReference>
<evidence type="ECO:0000313" key="2">
    <source>
        <dbReference type="EMBL" id="MFA0567515.1"/>
    </source>
</evidence>
<keyword evidence="3" id="KW-1185">Reference proteome</keyword>
<organism evidence="2 3">
    <name type="scientific">Vibrio gallaecicus</name>
    <dbReference type="NCBI Taxonomy" id="552386"/>
    <lineage>
        <taxon>Bacteria</taxon>
        <taxon>Pseudomonadati</taxon>
        <taxon>Pseudomonadota</taxon>
        <taxon>Gammaproteobacteria</taxon>
        <taxon>Vibrionales</taxon>
        <taxon>Vibrionaceae</taxon>
        <taxon>Vibrio</taxon>
    </lineage>
</organism>
<protein>
    <submittedName>
        <fullName evidence="2">Thiamine-phosphate diphosphorylase</fullName>
    </submittedName>
</protein>
<feature type="transmembrane region" description="Helical" evidence="1">
    <location>
        <begin position="94"/>
        <end position="111"/>
    </location>
</feature>
<evidence type="ECO:0000256" key="1">
    <source>
        <dbReference type="SAM" id="Phobius"/>
    </source>
</evidence>
<comment type="caution">
    <text evidence="2">The sequence shown here is derived from an EMBL/GenBank/DDBJ whole genome shotgun (WGS) entry which is preliminary data.</text>
</comment>
<name>A0ABV4N809_9VIBR</name>
<dbReference type="RefSeq" id="WP_137372258.1">
    <property type="nucleotide sequence ID" value="NZ_AP025491.1"/>
</dbReference>
<dbReference type="Proteomes" id="UP001570417">
    <property type="component" value="Unassembled WGS sequence"/>
</dbReference>
<accession>A0ABV4N809</accession>
<gene>
    <name evidence="2" type="ORF">AB4566_04425</name>
</gene>
<keyword evidence="1" id="KW-0812">Transmembrane</keyword>
<reference evidence="2 3" key="1">
    <citation type="journal article" date="2024" name="ISME J.">
        <title>Tailless and filamentous prophages are predominant in marine Vibrio.</title>
        <authorList>
            <person name="Steensen K."/>
            <person name="Seneca J."/>
            <person name="Bartlau N."/>
            <person name="Yu X.A."/>
            <person name="Hussain F.A."/>
            <person name="Polz M.F."/>
        </authorList>
    </citation>
    <scope>NUCLEOTIDE SEQUENCE [LARGE SCALE GENOMIC DNA]</scope>
    <source>
        <strain evidence="2 3">10N.222.51.A1</strain>
    </source>
</reference>
<keyword evidence="1" id="KW-1133">Transmembrane helix</keyword>
<keyword evidence="1" id="KW-0472">Membrane</keyword>